<feature type="domain" description="Carboxylesterase type B" evidence="4">
    <location>
        <begin position="4"/>
        <end position="149"/>
    </location>
</feature>
<dbReference type="EMBL" id="CAIIXF020000005">
    <property type="protein sequence ID" value="CAH1782984.1"/>
    <property type="molecule type" value="Genomic_DNA"/>
</dbReference>
<dbReference type="InterPro" id="IPR029058">
    <property type="entry name" value="AB_hydrolase_fold"/>
</dbReference>
<accession>A0A8S4NQQ8</accession>
<reference evidence="5" key="1">
    <citation type="submission" date="2022-03" db="EMBL/GenBank/DDBJ databases">
        <authorList>
            <person name="Martin C."/>
        </authorList>
    </citation>
    <scope>NUCLEOTIDE SEQUENCE</scope>
</reference>
<dbReference type="GO" id="GO:0016787">
    <property type="term" value="F:hydrolase activity"/>
    <property type="evidence" value="ECO:0007669"/>
    <property type="project" value="UniProtKB-KW"/>
</dbReference>
<evidence type="ECO:0000259" key="4">
    <source>
        <dbReference type="Pfam" id="PF00135"/>
    </source>
</evidence>
<dbReference type="EC" id="3.1.1.-" evidence="3"/>
<dbReference type="Pfam" id="PF00135">
    <property type="entry name" value="COesterase"/>
    <property type="match status" value="1"/>
</dbReference>
<dbReference type="SUPFAM" id="SSF53474">
    <property type="entry name" value="alpha/beta-Hydrolases"/>
    <property type="match status" value="1"/>
</dbReference>
<dbReference type="InterPro" id="IPR050309">
    <property type="entry name" value="Type-B_Carboxylest/Lipase"/>
</dbReference>
<organism evidence="5 6">
    <name type="scientific">Owenia fusiformis</name>
    <name type="common">Polychaete worm</name>
    <dbReference type="NCBI Taxonomy" id="6347"/>
    <lineage>
        <taxon>Eukaryota</taxon>
        <taxon>Metazoa</taxon>
        <taxon>Spiralia</taxon>
        <taxon>Lophotrochozoa</taxon>
        <taxon>Annelida</taxon>
        <taxon>Polychaeta</taxon>
        <taxon>Sedentaria</taxon>
        <taxon>Canalipalpata</taxon>
        <taxon>Sabellida</taxon>
        <taxon>Oweniida</taxon>
        <taxon>Oweniidae</taxon>
        <taxon>Owenia</taxon>
    </lineage>
</organism>
<sequence>MSPLKWVQRNIKAFGGNPNLVTIYGQSSGATSVYALMLSPLADGLFHRAWSSSGTLLINKDLTTVSKDNLKILEATGCTTLKCLQQLDPTKLIQAMEVLWNFMDEMSDLPTKGNFDAALVIADGTVIPDMDFKWKDVPFMIGTTAQETDSGPIPADVRTWSQQEYIDYVTKKLDTFSEAISSNNRFQRPGVSVH</sequence>
<name>A0A8S4NQQ8_OWEFU</name>
<keyword evidence="2 3" id="KW-0378">Hydrolase</keyword>
<proteinExistence type="inferred from homology"/>
<protein>
    <recommendedName>
        <fullName evidence="3">Carboxylic ester hydrolase</fullName>
        <ecNumber evidence="3">3.1.1.-</ecNumber>
    </recommendedName>
</protein>
<dbReference type="AlphaFoldDB" id="A0A8S4NQQ8"/>
<gene>
    <name evidence="5" type="ORF">OFUS_LOCUS9371</name>
</gene>
<dbReference type="PROSITE" id="PS00122">
    <property type="entry name" value="CARBOXYLESTERASE_B_1"/>
    <property type="match status" value="1"/>
</dbReference>
<dbReference type="OrthoDB" id="3200163at2759"/>
<dbReference type="InterPro" id="IPR002018">
    <property type="entry name" value="CarbesteraseB"/>
</dbReference>
<evidence type="ECO:0000256" key="2">
    <source>
        <dbReference type="ARBA" id="ARBA00022801"/>
    </source>
</evidence>
<dbReference type="Proteomes" id="UP000749559">
    <property type="component" value="Unassembled WGS sequence"/>
</dbReference>
<comment type="similarity">
    <text evidence="1 3">Belongs to the type-B carboxylesterase/lipase family.</text>
</comment>
<evidence type="ECO:0000313" key="5">
    <source>
        <dbReference type="EMBL" id="CAH1782984.1"/>
    </source>
</evidence>
<evidence type="ECO:0000256" key="1">
    <source>
        <dbReference type="ARBA" id="ARBA00005964"/>
    </source>
</evidence>
<keyword evidence="6" id="KW-1185">Reference proteome</keyword>
<dbReference type="Gene3D" id="3.40.50.1820">
    <property type="entry name" value="alpha/beta hydrolase"/>
    <property type="match status" value="1"/>
</dbReference>
<dbReference type="PANTHER" id="PTHR11559">
    <property type="entry name" value="CARBOXYLESTERASE"/>
    <property type="match status" value="1"/>
</dbReference>
<evidence type="ECO:0000313" key="6">
    <source>
        <dbReference type="Proteomes" id="UP000749559"/>
    </source>
</evidence>
<evidence type="ECO:0000256" key="3">
    <source>
        <dbReference type="RuleBase" id="RU361235"/>
    </source>
</evidence>
<dbReference type="InterPro" id="IPR019826">
    <property type="entry name" value="Carboxylesterase_B_AS"/>
</dbReference>
<comment type="caution">
    <text evidence="5">The sequence shown here is derived from an EMBL/GenBank/DDBJ whole genome shotgun (WGS) entry which is preliminary data.</text>
</comment>